<dbReference type="Pfam" id="PF00905">
    <property type="entry name" value="Transpeptidase"/>
    <property type="match status" value="1"/>
</dbReference>
<keyword evidence="16" id="KW-1185">Reference proteome</keyword>
<sequence>MRHLRRIGFAAAALLIAALGGGVVLDRVYPPDLARLQSHSVMVLAQDGQILRAFSASGGAWRFPVTPEQVDPKYLRFLIAYEDQRFYHHPGVDPFAVVRAAGQAIAAGEIVSGASTLSMQTARLLEPRPRVLASKLIEMGRAVQLEARIGKPGILGVYLTLAPYGGNLEGVRAASLAYFGKEPGHLTEAQAALLVALPQSPETLRPDRYPAAAKAARDKVLARMLGAGVIDAATYRNALTEPSPSTRLPALNEAPHLALRLRRQSPGDLMVRTNIDADLQRRTEVMATRVQATLEPGAGVAALVVDNTERRVLAYLGSADFFDDRRFGQNDMVDAVRSPGSALKPFIYGMAFEDLVVHPETVVKDVPMRFGDYAPSNFDHLYRGEVTAREALQLSLNLPAVALLNEIGPARFAQRLADAGAPLILPDKHAQPGLPIALGGVGTSLERMVTLYSALAEGGVARPLLYRAGDKAGEGHQLMSPLAAWYVTKILDETPPPARWLAAGNRRNASTVAYKTGTSYGFRDAWAIGVNARYTVGVWVGRPDGAFSAGRMGREAAAPILFQIFDQLPQSESAAATPPAGAIIGSTNDLPVNLRRFDPQPGLENEAAPQVLAGPAIQSPVDGATIDLASASLVLNARGGVLPLRWLVNGKPIDSAVFRRQAEWQPDGRGAARVTVVDGLGRSASAEVWLK</sequence>
<dbReference type="NCBIfam" id="TIGR02073">
    <property type="entry name" value="PBP_1c"/>
    <property type="match status" value="1"/>
</dbReference>
<dbReference type="InterPro" id="IPR036950">
    <property type="entry name" value="PBP_transglycosylase"/>
</dbReference>
<dbReference type="Gene3D" id="3.40.710.10">
    <property type="entry name" value="DD-peptidase/beta-lactamase superfamily"/>
    <property type="match status" value="1"/>
</dbReference>
<dbReference type="Pfam" id="PF06832">
    <property type="entry name" value="BiPBP_C"/>
    <property type="match status" value="1"/>
</dbReference>
<dbReference type="EMBL" id="JAUYVI010000003">
    <property type="protein sequence ID" value="MDQ7247976.1"/>
    <property type="molecule type" value="Genomic_DNA"/>
</dbReference>
<evidence type="ECO:0000256" key="3">
    <source>
        <dbReference type="ARBA" id="ARBA00007739"/>
    </source>
</evidence>
<dbReference type="Gene3D" id="1.10.3810.10">
    <property type="entry name" value="Biosynthetic peptidoglycan transglycosylase-like"/>
    <property type="match status" value="1"/>
</dbReference>
<accession>A0ABU0YLT9</accession>
<dbReference type="EC" id="2.4.99.28" evidence="10"/>
<dbReference type="InterPro" id="IPR001264">
    <property type="entry name" value="Glyco_trans_51"/>
</dbReference>
<evidence type="ECO:0000313" key="16">
    <source>
        <dbReference type="Proteomes" id="UP001230156"/>
    </source>
</evidence>
<proteinExistence type="inferred from homology"/>
<dbReference type="Proteomes" id="UP001230156">
    <property type="component" value="Unassembled WGS sequence"/>
</dbReference>
<evidence type="ECO:0000256" key="5">
    <source>
        <dbReference type="ARBA" id="ARBA00022670"/>
    </source>
</evidence>
<evidence type="ECO:0000256" key="9">
    <source>
        <dbReference type="ARBA" id="ARBA00023268"/>
    </source>
</evidence>
<evidence type="ECO:0000256" key="4">
    <source>
        <dbReference type="ARBA" id="ARBA00022645"/>
    </source>
</evidence>
<protein>
    <recommendedName>
        <fullName evidence="10">peptidoglycan glycosyltransferase</fullName>
        <ecNumber evidence="10">2.4.99.28</ecNumber>
    </recommendedName>
</protein>
<dbReference type="SUPFAM" id="SSF56601">
    <property type="entry name" value="beta-lactamase/transpeptidase-like"/>
    <property type="match status" value="1"/>
</dbReference>
<comment type="similarity">
    <text evidence="3">In the N-terminal section; belongs to the glycosyltransferase 51 family.</text>
</comment>
<dbReference type="InterPro" id="IPR001460">
    <property type="entry name" value="PCN-bd_Tpept"/>
</dbReference>
<dbReference type="PANTHER" id="PTHR32282">
    <property type="entry name" value="BINDING PROTEIN TRANSPEPTIDASE, PUTATIVE-RELATED"/>
    <property type="match status" value="1"/>
</dbReference>
<comment type="similarity">
    <text evidence="2">In the C-terminal section; belongs to the transpeptidase family.</text>
</comment>
<keyword evidence="8" id="KW-0378">Hydrolase</keyword>
<dbReference type="InterPro" id="IPR050396">
    <property type="entry name" value="Glycosyltr_51/Transpeptidase"/>
</dbReference>
<dbReference type="InterPro" id="IPR012338">
    <property type="entry name" value="Beta-lactam/transpept-like"/>
</dbReference>
<keyword evidence="9" id="KW-0511">Multifunctional enzyme</keyword>
<evidence type="ECO:0000259" key="12">
    <source>
        <dbReference type="Pfam" id="PF00905"/>
    </source>
</evidence>
<feature type="domain" description="Penicillin-binding protein transpeptidase" evidence="12">
    <location>
        <begin position="301"/>
        <end position="541"/>
    </location>
</feature>
<keyword evidence="5" id="KW-0645">Protease</keyword>
<dbReference type="RefSeq" id="WP_379955421.1">
    <property type="nucleotide sequence ID" value="NZ_JAUYVI010000003.1"/>
</dbReference>
<gene>
    <name evidence="15" type="primary">pbpC</name>
    <name evidence="15" type="ORF">Q8A70_09880</name>
</gene>
<dbReference type="Pfam" id="PF00912">
    <property type="entry name" value="Transgly"/>
    <property type="match status" value="1"/>
</dbReference>
<evidence type="ECO:0000256" key="2">
    <source>
        <dbReference type="ARBA" id="ARBA00007090"/>
    </source>
</evidence>
<evidence type="ECO:0000256" key="6">
    <source>
        <dbReference type="ARBA" id="ARBA00022676"/>
    </source>
</evidence>
<evidence type="ECO:0000256" key="10">
    <source>
        <dbReference type="ARBA" id="ARBA00044770"/>
    </source>
</evidence>
<feature type="domain" description="Glycosyl transferase family 51" evidence="13">
    <location>
        <begin position="58"/>
        <end position="224"/>
    </location>
</feature>
<dbReference type="InterPro" id="IPR011815">
    <property type="entry name" value="PBP_1c"/>
</dbReference>
<organism evidence="15 16">
    <name type="scientific">Dongia sedimenti</name>
    <dbReference type="NCBI Taxonomy" id="3064282"/>
    <lineage>
        <taxon>Bacteria</taxon>
        <taxon>Pseudomonadati</taxon>
        <taxon>Pseudomonadota</taxon>
        <taxon>Alphaproteobacteria</taxon>
        <taxon>Rhodospirillales</taxon>
        <taxon>Dongiaceae</taxon>
        <taxon>Dongia</taxon>
    </lineage>
</organism>
<evidence type="ECO:0000259" key="13">
    <source>
        <dbReference type="Pfam" id="PF00912"/>
    </source>
</evidence>
<evidence type="ECO:0000256" key="7">
    <source>
        <dbReference type="ARBA" id="ARBA00022679"/>
    </source>
</evidence>
<evidence type="ECO:0000256" key="8">
    <source>
        <dbReference type="ARBA" id="ARBA00022801"/>
    </source>
</evidence>
<name>A0ABU0YLT9_9PROT</name>
<comment type="pathway">
    <text evidence="1">Cell wall biogenesis; peptidoglycan biosynthesis.</text>
</comment>
<dbReference type="InterPro" id="IPR009647">
    <property type="entry name" value="PBP_C"/>
</dbReference>
<keyword evidence="4" id="KW-0121">Carboxypeptidase</keyword>
<feature type="domain" description="Penicillin-binding C-terminal" evidence="14">
    <location>
        <begin position="614"/>
        <end position="686"/>
    </location>
</feature>
<dbReference type="InterPro" id="IPR023346">
    <property type="entry name" value="Lysozyme-like_dom_sf"/>
</dbReference>
<evidence type="ECO:0000313" key="15">
    <source>
        <dbReference type="EMBL" id="MDQ7247976.1"/>
    </source>
</evidence>
<evidence type="ECO:0000256" key="1">
    <source>
        <dbReference type="ARBA" id="ARBA00004752"/>
    </source>
</evidence>
<comment type="catalytic activity">
    <reaction evidence="11">
        <text>[GlcNAc-(1-&gt;4)-Mur2Ac(oyl-L-Ala-gamma-D-Glu-L-Lys-D-Ala-D-Ala)](n)-di-trans,octa-cis-undecaprenyl diphosphate + beta-D-GlcNAc-(1-&gt;4)-Mur2Ac(oyl-L-Ala-gamma-D-Glu-L-Lys-D-Ala-D-Ala)-di-trans,octa-cis-undecaprenyl diphosphate = [GlcNAc-(1-&gt;4)-Mur2Ac(oyl-L-Ala-gamma-D-Glu-L-Lys-D-Ala-D-Ala)](n+1)-di-trans,octa-cis-undecaprenyl diphosphate + di-trans,octa-cis-undecaprenyl diphosphate + H(+)</text>
        <dbReference type="Rhea" id="RHEA:23708"/>
        <dbReference type="Rhea" id="RHEA-COMP:9602"/>
        <dbReference type="Rhea" id="RHEA-COMP:9603"/>
        <dbReference type="ChEBI" id="CHEBI:15378"/>
        <dbReference type="ChEBI" id="CHEBI:58405"/>
        <dbReference type="ChEBI" id="CHEBI:60033"/>
        <dbReference type="ChEBI" id="CHEBI:78435"/>
        <dbReference type="EC" id="2.4.99.28"/>
    </reaction>
</comment>
<dbReference type="PANTHER" id="PTHR32282:SF15">
    <property type="entry name" value="PENICILLIN-BINDING PROTEIN 1C"/>
    <property type="match status" value="1"/>
</dbReference>
<keyword evidence="6" id="KW-0328">Glycosyltransferase</keyword>
<evidence type="ECO:0000256" key="11">
    <source>
        <dbReference type="ARBA" id="ARBA00049902"/>
    </source>
</evidence>
<comment type="caution">
    <text evidence="15">The sequence shown here is derived from an EMBL/GenBank/DDBJ whole genome shotgun (WGS) entry which is preliminary data.</text>
</comment>
<reference evidence="16" key="1">
    <citation type="submission" date="2023-08" db="EMBL/GenBank/DDBJ databases">
        <title>Rhodospirillaceae gen. nov., a novel taxon isolated from the Yangtze River Yuezi River estuary sludge.</title>
        <authorList>
            <person name="Ruan L."/>
        </authorList>
    </citation>
    <scope>NUCLEOTIDE SEQUENCE [LARGE SCALE GENOMIC DNA]</scope>
    <source>
        <strain evidence="16">R-7</strain>
    </source>
</reference>
<dbReference type="SUPFAM" id="SSF53955">
    <property type="entry name" value="Lysozyme-like"/>
    <property type="match status" value="1"/>
</dbReference>
<keyword evidence="7" id="KW-0808">Transferase</keyword>
<evidence type="ECO:0000259" key="14">
    <source>
        <dbReference type="Pfam" id="PF06832"/>
    </source>
</evidence>